<organism evidence="1 2">
    <name type="scientific">Gnathostoma spinigerum</name>
    <dbReference type="NCBI Taxonomy" id="75299"/>
    <lineage>
        <taxon>Eukaryota</taxon>
        <taxon>Metazoa</taxon>
        <taxon>Ecdysozoa</taxon>
        <taxon>Nematoda</taxon>
        <taxon>Chromadorea</taxon>
        <taxon>Rhabditida</taxon>
        <taxon>Spirurina</taxon>
        <taxon>Gnathostomatomorpha</taxon>
        <taxon>Gnathostomatoidea</taxon>
        <taxon>Gnathostomatidae</taxon>
        <taxon>Gnathostoma</taxon>
    </lineage>
</organism>
<evidence type="ECO:0000313" key="1">
    <source>
        <dbReference type="EMBL" id="MFH4974094.1"/>
    </source>
</evidence>
<dbReference type="InterPro" id="IPR036872">
    <property type="entry name" value="CH_dom_sf"/>
</dbReference>
<dbReference type="AlphaFoldDB" id="A0ABD6E7E6"/>
<accession>A0ABD6E7E6</accession>
<evidence type="ECO:0000313" key="2">
    <source>
        <dbReference type="Proteomes" id="UP001608902"/>
    </source>
</evidence>
<sequence length="447" mass="49425">MDDNRTTQSQKAPIATVEDMDIEFVDDETAEQSNSGEVEKTVLLTEPTITAERTVTSCEVPYDVQKIHDHPMTEVASTVTRHTTANNSNSSRFETFRFDGSTHIGTNLSSTSTRIEATNVSEESRQSCTAIYTTVTPSGETVTAEYRQLNSAGRDNIKASEGLPSITAPLLVAADTAKSIPGESSSEFIPAKEVNDKFVNVSTVPPTGNTQLESPPRKPLRRCDQEILRKSCPLPNGSADLLTVNEPELSTVYNRNISAEGDFFTSTFHGGSNTENELIASRKSPTKISSDPVVGSFAQSTPVSVVVGPGICKLSSQTHTVDELDKKRRNQRFYEYAYRILEVRNWMGECIAKGNARLIGTKEYEEDFKMPEVDVFVDTLRNGVLLARLANFFAPDLVPADRIYDIHQARFTFTLISVPCNYGFIYIHLLDYTWVRLSAIVCCLISD</sequence>
<dbReference type="Proteomes" id="UP001608902">
    <property type="component" value="Unassembled WGS sequence"/>
</dbReference>
<dbReference type="PANTHER" id="PTHR14149:SF14">
    <property type="entry name" value="CALPONIN-HOMOLOGY (CH) DOMAIN-CONTAINING PROTEIN"/>
    <property type="match status" value="1"/>
</dbReference>
<evidence type="ECO:0008006" key="3">
    <source>
        <dbReference type="Google" id="ProtNLM"/>
    </source>
</evidence>
<reference evidence="1 2" key="1">
    <citation type="submission" date="2024-08" db="EMBL/GenBank/DDBJ databases">
        <title>Gnathostoma spinigerum genome.</title>
        <authorList>
            <person name="Gonzalez-Bertolin B."/>
            <person name="Monzon S."/>
            <person name="Zaballos A."/>
            <person name="Jimenez P."/>
            <person name="Dekumyoy P."/>
            <person name="Varona S."/>
            <person name="Cuesta I."/>
            <person name="Sumanam S."/>
            <person name="Adisakwattana P."/>
            <person name="Gasser R.B."/>
            <person name="Hernandez-Gonzalez A."/>
            <person name="Young N.D."/>
            <person name="Perteguer M.J."/>
        </authorList>
    </citation>
    <scope>NUCLEOTIDE SEQUENCE [LARGE SCALE GENOMIC DNA]</scope>
    <source>
        <strain evidence="1">AL3</strain>
        <tissue evidence="1">Liver</tissue>
    </source>
</reference>
<name>A0ABD6E7E6_9BILA</name>
<proteinExistence type="predicted"/>
<dbReference type="EMBL" id="JBGFUD010000250">
    <property type="protein sequence ID" value="MFH4974094.1"/>
    <property type="molecule type" value="Genomic_DNA"/>
</dbReference>
<dbReference type="PANTHER" id="PTHR14149">
    <property type="entry name" value="RAS GTPASE-ACTIVATING PROTEIN WITH IQ MOTIF"/>
    <property type="match status" value="1"/>
</dbReference>
<keyword evidence="2" id="KW-1185">Reference proteome</keyword>
<dbReference type="SUPFAM" id="SSF47576">
    <property type="entry name" value="Calponin-homology domain, CH-domain"/>
    <property type="match status" value="1"/>
</dbReference>
<protein>
    <recommendedName>
        <fullName evidence="3">Calponin-homology (CH) domain-containing protein</fullName>
    </recommendedName>
</protein>
<dbReference type="Gene3D" id="1.10.418.10">
    <property type="entry name" value="Calponin-like domain"/>
    <property type="match status" value="1"/>
</dbReference>
<gene>
    <name evidence="1" type="ORF">AB6A40_000803</name>
</gene>
<comment type="caution">
    <text evidence="1">The sequence shown here is derived from an EMBL/GenBank/DDBJ whole genome shotgun (WGS) entry which is preliminary data.</text>
</comment>